<feature type="compositionally biased region" description="Polar residues" evidence="1">
    <location>
        <begin position="111"/>
        <end position="120"/>
    </location>
</feature>
<feature type="region of interest" description="Disordered" evidence="1">
    <location>
        <begin position="84"/>
        <end position="120"/>
    </location>
</feature>
<feature type="chain" id="PRO_5046216152" evidence="2">
    <location>
        <begin position="20"/>
        <end position="120"/>
    </location>
</feature>
<feature type="signal peptide" evidence="2">
    <location>
        <begin position="1"/>
        <end position="19"/>
    </location>
</feature>
<protein>
    <submittedName>
        <fullName evidence="3">Uncharacterized protein</fullName>
    </submittedName>
</protein>
<organism evidence="3 4">
    <name type="scientific">Prorocentrum cordatum</name>
    <dbReference type="NCBI Taxonomy" id="2364126"/>
    <lineage>
        <taxon>Eukaryota</taxon>
        <taxon>Sar</taxon>
        <taxon>Alveolata</taxon>
        <taxon>Dinophyceae</taxon>
        <taxon>Prorocentrales</taxon>
        <taxon>Prorocentraceae</taxon>
        <taxon>Prorocentrum</taxon>
    </lineage>
</organism>
<sequence>MSFVLFLLVSVQSLSQSGALISNVKFEDFAGNRSMRLLGKTDNAAGCFADGVGSFAKNGVSPVEDLKRILEEGVKLISGNSGAACKDNPTTRTSRGAKSLARTRCSETRIRSGTPSFKTT</sequence>
<keyword evidence="2" id="KW-0732">Signal</keyword>
<proteinExistence type="predicted"/>
<evidence type="ECO:0000313" key="4">
    <source>
        <dbReference type="Proteomes" id="UP001189429"/>
    </source>
</evidence>
<evidence type="ECO:0000313" key="3">
    <source>
        <dbReference type="EMBL" id="CAK0793375.1"/>
    </source>
</evidence>
<keyword evidence="4" id="KW-1185">Reference proteome</keyword>
<name>A0ABN9PPL5_9DINO</name>
<reference evidence="3" key="1">
    <citation type="submission" date="2023-10" db="EMBL/GenBank/DDBJ databases">
        <authorList>
            <person name="Chen Y."/>
            <person name="Shah S."/>
            <person name="Dougan E. K."/>
            <person name="Thang M."/>
            <person name="Chan C."/>
        </authorList>
    </citation>
    <scope>NUCLEOTIDE SEQUENCE [LARGE SCALE GENOMIC DNA]</scope>
</reference>
<evidence type="ECO:0000256" key="1">
    <source>
        <dbReference type="SAM" id="MobiDB-lite"/>
    </source>
</evidence>
<accession>A0ABN9PPL5</accession>
<comment type="caution">
    <text evidence="3">The sequence shown here is derived from an EMBL/GenBank/DDBJ whole genome shotgun (WGS) entry which is preliminary data.</text>
</comment>
<dbReference type="Proteomes" id="UP001189429">
    <property type="component" value="Unassembled WGS sequence"/>
</dbReference>
<gene>
    <name evidence="3" type="ORF">PCOR1329_LOCUS3690</name>
</gene>
<evidence type="ECO:0000256" key="2">
    <source>
        <dbReference type="SAM" id="SignalP"/>
    </source>
</evidence>
<dbReference type="EMBL" id="CAUYUJ010000948">
    <property type="protein sequence ID" value="CAK0793375.1"/>
    <property type="molecule type" value="Genomic_DNA"/>
</dbReference>